<dbReference type="SUPFAM" id="SSF46785">
    <property type="entry name" value="Winged helix' DNA-binding domain"/>
    <property type="match status" value="1"/>
</dbReference>
<dbReference type="PANTHER" id="PTHR30126:SF100">
    <property type="entry name" value="LYSR-FAMILY TRANSCRIPTIONAL REGULATOR"/>
    <property type="match status" value="1"/>
</dbReference>
<dbReference type="CDD" id="cd05466">
    <property type="entry name" value="PBP2_LTTR_substrate"/>
    <property type="match status" value="1"/>
</dbReference>
<proteinExistence type="inferred from homology"/>
<keyword evidence="2" id="KW-0805">Transcription regulation</keyword>
<evidence type="ECO:0000256" key="3">
    <source>
        <dbReference type="ARBA" id="ARBA00023125"/>
    </source>
</evidence>
<evidence type="ECO:0000256" key="4">
    <source>
        <dbReference type="ARBA" id="ARBA00023163"/>
    </source>
</evidence>
<keyword evidence="4" id="KW-0804">Transcription</keyword>
<evidence type="ECO:0000313" key="7">
    <source>
        <dbReference type="Proteomes" id="UP001165492"/>
    </source>
</evidence>
<dbReference type="Gene3D" id="3.40.190.290">
    <property type="match status" value="1"/>
</dbReference>
<evidence type="ECO:0000256" key="2">
    <source>
        <dbReference type="ARBA" id="ARBA00023015"/>
    </source>
</evidence>
<dbReference type="PROSITE" id="PS50931">
    <property type="entry name" value="HTH_LYSR"/>
    <property type="match status" value="1"/>
</dbReference>
<feature type="domain" description="HTH lysR-type" evidence="5">
    <location>
        <begin position="1"/>
        <end position="58"/>
    </location>
</feature>
<dbReference type="Pfam" id="PF03466">
    <property type="entry name" value="LysR_substrate"/>
    <property type="match status" value="1"/>
</dbReference>
<comment type="caution">
    <text evidence="6">The sequence shown here is derived from an EMBL/GenBank/DDBJ whole genome shotgun (WGS) entry which is preliminary data.</text>
</comment>
<dbReference type="InterPro" id="IPR000847">
    <property type="entry name" value="LysR_HTH_N"/>
</dbReference>
<dbReference type="PANTHER" id="PTHR30126">
    <property type="entry name" value="HTH-TYPE TRANSCRIPTIONAL REGULATOR"/>
    <property type="match status" value="1"/>
</dbReference>
<dbReference type="Proteomes" id="UP001165492">
    <property type="component" value="Unassembled WGS sequence"/>
</dbReference>
<protein>
    <submittedName>
        <fullName evidence="6">LysR family transcriptional regulator</fullName>
    </submittedName>
</protein>
<dbReference type="EMBL" id="JAJHJB010000075">
    <property type="protein sequence ID" value="MCC5468526.1"/>
    <property type="molecule type" value="Genomic_DNA"/>
</dbReference>
<evidence type="ECO:0000256" key="1">
    <source>
        <dbReference type="ARBA" id="ARBA00009437"/>
    </source>
</evidence>
<sequence length="303" mass="34103">MELRQLQIFSTAAKTLNFTKTAVELGYVQSNITSQIQQLENELNVKLFERFGRKLQLTSEGKAFLKNAEKILQLSERAKGEFSPEIFGGILNIGVAETLCVSRLPQLLLRYRKLYPRVEIRVQTENCTQHIELIRNNTIDIALTLTKEINQPDMEVRALCGEPMAVVVSPLHQLAQKKIVEPKDLSGECLISSPEGCGYRPIVLSILKEHEVTPSAIMEFSSVGARKECTICGLGVAILPKISVKDELERGRLVELDWKGPSFGVKTQLIYHREKWLSPTIKAFLELCKSLEDQPVKNGCNRL</sequence>
<reference evidence="6" key="1">
    <citation type="submission" date="2021-11" db="EMBL/GenBank/DDBJ databases">
        <title>Description of a new species Pelosinus isolated from the bottom sediments of Lake Baikal.</title>
        <authorList>
            <person name="Zakharyuk A."/>
        </authorList>
    </citation>
    <scope>NUCLEOTIDE SEQUENCE</scope>
    <source>
        <strain evidence="6">Bkl1</strain>
    </source>
</reference>
<keyword evidence="3" id="KW-0238">DNA-binding</keyword>
<dbReference type="PRINTS" id="PR00039">
    <property type="entry name" value="HTHLYSR"/>
</dbReference>
<keyword evidence="7" id="KW-1185">Reference proteome</keyword>
<dbReference type="SUPFAM" id="SSF53850">
    <property type="entry name" value="Periplasmic binding protein-like II"/>
    <property type="match status" value="1"/>
</dbReference>
<comment type="similarity">
    <text evidence="1">Belongs to the LysR transcriptional regulatory family.</text>
</comment>
<accession>A0ABS8HZD1</accession>
<dbReference type="Gene3D" id="1.10.10.10">
    <property type="entry name" value="Winged helix-like DNA-binding domain superfamily/Winged helix DNA-binding domain"/>
    <property type="match status" value="1"/>
</dbReference>
<dbReference type="InterPro" id="IPR005119">
    <property type="entry name" value="LysR_subst-bd"/>
</dbReference>
<dbReference type="InterPro" id="IPR036388">
    <property type="entry name" value="WH-like_DNA-bd_sf"/>
</dbReference>
<gene>
    <name evidence="6" type="ORF">LMF89_24635</name>
</gene>
<evidence type="ECO:0000313" key="6">
    <source>
        <dbReference type="EMBL" id="MCC5468526.1"/>
    </source>
</evidence>
<dbReference type="Pfam" id="PF00126">
    <property type="entry name" value="HTH_1"/>
    <property type="match status" value="1"/>
</dbReference>
<dbReference type="RefSeq" id="WP_229537414.1">
    <property type="nucleotide sequence ID" value="NZ_JAJHJB010000075.1"/>
</dbReference>
<evidence type="ECO:0000259" key="5">
    <source>
        <dbReference type="PROSITE" id="PS50931"/>
    </source>
</evidence>
<dbReference type="InterPro" id="IPR036390">
    <property type="entry name" value="WH_DNA-bd_sf"/>
</dbReference>
<name>A0ABS8HZD1_9FIRM</name>
<organism evidence="6 7">
    <name type="scientific">Pelosinus baikalensis</name>
    <dbReference type="NCBI Taxonomy" id="2892015"/>
    <lineage>
        <taxon>Bacteria</taxon>
        <taxon>Bacillati</taxon>
        <taxon>Bacillota</taxon>
        <taxon>Negativicutes</taxon>
        <taxon>Selenomonadales</taxon>
        <taxon>Sporomusaceae</taxon>
        <taxon>Pelosinus</taxon>
    </lineage>
</organism>